<evidence type="ECO:0000313" key="2">
    <source>
        <dbReference type="EMBL" id="CNT86141.1"/>
    </source>
</evidence>
<evidence type="ECO:0000313" key="4">
    <source>
        <dbReference type="Proteomes" id="UP000039541"/>
    </source>
</evidence>
<evidence type="ECO:0000313" key="3">
    <source>
        <dbReference type="EMBL" id="CNU06946.1"/>
    </source>
</evidence>
<evidence type="ECO:0000313" key="5">
    <source>
        <dbReference type="Proteomes" id="UP000041314"/>
    </source>
</evidence>
<dbReference type="Proteomes" id="UP000039541">
    <property type="component" value="Unassembled WGS sequence"/>
</dbReference>
<name>A0A655CD09_SALET</name>
<feature type="region of interest" description="Disordered" evidence="1">
    <location>
        <begin position="35"/>
        <end position="59"/>
    </location>
</feature>
<accession>A0A655CD09</accession>
<reference evidence="4 5" key="1">
    <citation type="submission" date="2015-03" db="EMBL/GenBank/DDBJ databases">
        <authorList>
            <consortium name="Pathogen Informatics"/>
        </authorList>
    </citation>
    <scope>NUCLEOTIDE SEQUENCE [LARGE SCALE GENOMIC DNA]</scope>
    <source>
        <strain evidence="2 4">3476</strain>
        <strain evidence="3 5">A1104</strain>
    </source>
</reference>
<sequence length="166" mass="18776">MGGLRPALYSAFRKKLGYWRFRRFEVDAGRRGDTRRRVYRPEPDPRALSGESGERQSLQPLVSSLAERDIYRRQRRRRFPPERRGAVMVANARHTAKAATGTRCAMGGLRYRYRAENHGAADGVDAVCRSRRCANGGVSSLYRPRRREPLLAGGIRRAACVSGERG</sequence>
<gene>
    <name evidence="3" type="ORF">ERS008198_01826</name>
    <name evidence="2" type="ORF">ERS008202_01240</name>
</gene>
<proteinExistence type="predicted"/>
<dbReference type="EMBL" id="CQPC01000011">
    <property type="protein sequence ID" value="CNT86141.1"/>
    <property type="molecule type" value="Genomic_DNA"/>
</dbReference>
<evidence type="ECO:0000256" key="1">
    <source>
        <dbReference type="SAM" id="MobiDB-lite"/>
    </source>
</evidence>
<organism evidence="3 5">
    <name type="scientific">Salmonella enterica subsp. enterica serovar Bovismorbificans</name>
    <dbReference type="NCBI Taxonomy" id="58097"/>
    <lineage>
        <taxon>Bacteria</taxon>
        <taxon>Pseudomonadati</taxon>
        <taxon>Pseudomonadota</taxon>
        <taxon>Gammaproteobacteria</taxon>
        <taxon>Enterobacterales</taxon>
        <taxon>Enterobacteriaceae</taxon>
        <taxon>Salmonella</taxon>
    </lineage>
</organism>
<dbReference type="AlphaFoldDB" id="A0A655CD09"/>
<dbReference type="EMBL" id="CQPA01000010">
    <property type="protein sequence ID" value="CNU06946.1"/>
    <property type="molecule type" value="Genomic_DNA"/>
</dbReference>
<feature type="compositionally biased region" description="Basic and acidic residues" evidence="1">
    <location>
        <begin position="35"/>
        <end position="45"/>
    </location>
</feature>
<protein>
    <submittedName>
        <fullName evidence="3">Uncharacterized protein</fullName>
    </submittedName>
</protein>
<dbReference type="Proteomes" id="UP000041314">
    <property type="component" value="Unassembled WGS sequence"/>
</dbReference>